<comment type="function">
    <text evidence="6 7">3'-5' exonuclease.</text>
</comment>
<dbReference type="Pfam" id="PF00929">
    <property type="entry name" value="RNase_T"/>
    <property type="match status" value="1"/>
</dbReference>
<evidence type="ECO:0000256" key="3">
    <source>
        <dbReference type="ARBA" id="ARBA00022801"/>
    </source>
</evidence>
<dbReference type="EC" id="3.1.-.-" evidence="6 7"/>
<dbReference type="SMART" id="SM00487">
    <property type="entry name" value="DEXDc"/>
    <property type="match status" value="1"/>
</dbReference>
<evidence type="ECO:0000259" key="9">
    <source>
        <dbReference type="PROSITE" id="PS51194"/>
    </source>
</evidence>
<dbReference type="InterPro" id="IPR001650">
    <property type="entry name" value="Helicase_C-like"/>
</dbReference>
<evidence type="ECO:0000256" key="6">
    <source>
        <dbReference type="HAMAP-Rule" id="MF_02206"/>
    </source>
</evidence>
<keyword evidence="11" id="KW-1185">Reference proteome</keyword>
<dbReference type="Proteomes" id="UP000681027">
    <property type="component" value="Unassembled WGS sequence"/>
</dbReference>
<dbReference type="InterPro" id="IPR014001">
    <property type="entry name" value="Helicase_ATP-bd"/>
</dbReference>
<dbReference type="InterPro" id="IPR013520">
    <property type="entry name" value="Ribonucl_H"/>
</dbReference>
<protein>
    <recommendedName>
        <fullName evidence="6 7">3'-5' exonuclease DinG</fullName>
        <ecNumber evidence="6 7">3.1.-.-</ecNumber>
    </recommendedName>
</protein>
<dbReference type="SMART" id="SM00479">
    <property type="entry name" value="EXOIII"/>
    <property type="match status" value="1"/>
</dbReference>
<dbReference type="InterPro" id="IPR014013">
    <property type="entry name" value="Helic_SF1/SF2_ATP-bd_DinG/Rad3"/>
</dbReference>
<gene>
    <name evidence="6 7 10" type="primary">dinG</name>
    <name evidence="10" type="ORF">KHA94_12530</name>
</gene>
<dbReference type="InterPro" id="IPR006555">
    <property type="entry name" value="ATP-dep_Helicase_C"/>
</dbReference>
<dbReference type="InterPro" id="IPR006054">
    <property type="entry name" value="DnaQ"/>
</dbReference>
<dbReference type="RefSeq" id="WP_213102474.1">
    <property type="nucleotide sequence ID" value="NZ_JAGYPM010000003.1"/>
</dbReference>
<dbReference type="InterPro" id="IPR012337">
    <property type="entry name" value="RNaseH-like_sf"/>
</dbReference>
<keyword evidence="10" id="KW-0347">Helicase</keyword>
<evidence type="ECO:0000313" key="11">
    <source>
        <dbReference type="Proteomes" id="UP000681027"/>
    </source>
</evidence>
<evidence type="ECO:0000259" key="8">
    <source>
        <dbReference type="PROSITE" id="PS51193"/>
    </source>
</evidence>
<comment type="caution">
    <text evidence="10">The sequence shown here is derived from an EMBL/GenBank/DDBJ whole genome shotgun (WGS) entry which is preliminary data.</text>
</comment>
<dbReference type="Pfam" id="PF13307">
    <property type="entry name" value="Helicase_C_2"/>
    <property type="match status" value="1"/>
</dbReference>
<evidence type="ECO:0000256" key="7">
    <source>
        <dbReference type="RuleBase" id="RU364106"/>
    </source>
</evidence>
<feature type="binding site" evidence="6">
    <location>
        <begin position="283"/>
        <end position="290"/>
    </location>
    <ligand>
        <name>ATP</name>
        <dbReference type="ChEBI" id="CHEBI:30616"/>
    </ligand>
</feature>
<evidence type="ECO:0000256" key="4">
    <source>
        <dbReference type="ARBA" id="ARBA00022839"/>
    </source>
</evidence>
<name>A0ABS5NT46_9BACI</name>
<dbReference type="SUPFAM" id="SSF52540">
    <property type="entry name" value="P-loop containing nucleoside triphosphate hydrolases"/>
    <property type="match status" value="1"/>
</dbReference>
<keyword evidence="2 6" id="KW-0547">Nucleotide-binding</keyword>
<dbReference type="PANTHER" id="PTHR11472">
    <property type="entry name" value="DNA REPAIR DEAD HELICASE RAD3/XP-D SUBFAMILY MEMBER"/>
    <property type="match status" value="1"/>
</dbReference>
<sequence>MGNKYVVIDLETTGNSPKKGDKIIQFAAVVIKNGKIIEEFSSLINPGKPIPPFIEELTGLDDEIVQDAPVFSEIAPKVHTLLEDAYFVAHNVLFDLSFLQEELIEAGYNGFYGPVLDTVELSRILIPTADSFQLSELAQREGLNHERPHQADSDAYVTAELLLRLLVRLEKLPLNTTKQIHKLSGSLKSDLDLLLDNIIIQKESSIEYLQDDLEIHHGIALKRTLDQIDYNHHDKMEFPTQQSQKTELFKKTFPAYEIRSGQFSMMDSVYRAFTQKRHAIIEAGTGVGKSLAYLIPAVIFGKEIGQPVVVSTFTTNLQAQLLSNDIPKLQKMLPFPLKAVLLKGRSHYLSLAKFEQTLKDKEDNYDTVLTKMQILVWLTETNTGDIDELNLSSGGMIYWNKIKNDEAIFLQNKSWLSRDFYYRARNAALKSDIIITNHALLLSDLVADNKILPEYSHVVIDEGHHFVKASGKHFGFTLDYLQTRFLLGRIGHLEQKQLLYKLEQIIEKDERRDDELKHSFELNQMMIELLFEMDELFKIIGVFAKKKTRSRKGYNRINCRISADETSKEWKAVETSAERFLFQLKDFYTELNNRLDFISSIKDHLSAREKSFMEELVTLCVELKEIMLVIKKAILHPSDDYVIWIELDVRSMQNATTIYAQPIEVGDILKQDFFDKKESVIITSATLSVKNSFHYILNELGLKLSDCSVEQIPSPFDYEEQVKLFIPEDLPEVNAVPIEEYVTAISEHIISIAEVTKGRMLILFTSHEMLRKTYELIKESGFLDDYAIIAQGISSGSRSRLTRNFQKFDKAILLGTNSFWEGVDIPGEDLSCLIIIRLPFSPPDDPYTEAKCDQIKQNGGNAFSDYSLPDAIIRFKQGFGRLIRTRSDKGFIFIFDRRIITTHYGKAFLESIPKIPINKSKIDGMIDTIKKSMN</sequence>
<accession>A0ABS5NT46</accession>
<dbReference type="HAMAP" id="MF_02206">
    <property type="entry name" value="DinG_exonucl"/>
    <property type="match status" value="1"/>
</dbReference>
<feature type="domain" description="Helicase C-terminal" evidence="9">
    <location>
        <begin position="744"/>
        <end position="923"/>
    </location>
</feature>
<dbReference type="CDD" id="cd06127">
    <property type="entry name" value="DEDDh"/>
    <property type="match status" value="1"/>
</dbReference>
<keyword evidence="5 6" id="KW-0067">ATP-binding</keyword>
<dbReference type="InterPro" id="IPR045028">
    <property type="entry name" value="DinG/Rad3-like"/>
</dbReference>
<keyword evidence="4 6" id="KW-0269">Exonuclease</keyword>
<reference evidence="10 11" key="1">
    <citation type="submission" date="2021-05" db="EMBL/GenBank/DDBJ databases">
        <title>Novel Bacillus species.</title>
        <authorList>
            <person name="Liu G."/>
        </authorList>
    </citation>
    <scope>NUCLEOTIDE SEQUENCE [LARGE SCALE GENOMIC DNA]</scope>
    <source>
        <strain evidence="10 11">FJAT-49705</strain>
    </source>
</reference>
<dbReference type="InterPro" id="IPR006310">
    <property type="entry name" value="DinG"/>
</dbReference>
<dbReference type="Gene3D" id="3.40.50.300">
    <property type="entry name" value="P-loop containing nucleotide triphosphate hydrolases"/>
    <property type="match status" value="2"/>
</dbReference>
<dbReference type="PROSITE" id="PS51194">
    <property type="entry name" value="HELICASE_CTER"/>
    <property type="match status" value="1"/>
</dbReference>
<dbReference type="InterPro" id="IPR036397">
    <property type="entry name" value="RNaseH_sf"/>
</dbReference>
<dbReference type="NCBIfam" id="TIGR01407">
    <property type="entry name" value="dinG_rel"/>
    <property type="match status" value="1"/>
</dbReference>
<evidence type="ECO:0000256" key="1">
    <source>
        <dbReference type="ARBA" id="ARBA00022722"/>
    </source>
</evidence>
<evidence type="ECO:0000313" key="10">
    <source>
        <dbReference type="EMBL" id="MBS4191007.1"/>
    </source>
</evidence>
<dbReference type="Gene3D" id="3.30.420.10">
    <property type="entry name" value="Ribonuclease H-like superfamily/Ribonuclease H"/>
    <property type="match status" value="1"/>
</dbReference>
<dbReference type="InterPro" id="IPR027417">
    <property type="entry name" value="P-loop_NTPase"/>
</dbReference>
<dbReference type="PROSITE" id="PS51193">
    <property type="entry name" value="HELICASE_ATP_BIND_2"/>
    <property type="match status" value="1"/>
</dbReference>
<comment type="caution">
    <text evidence="6">Lacks conserved residue(s) required for the propagation of feature annotation.</text>
</comment>
<proteinExistence type="inferred from homology"/>
<organism evidence="10 11">
    <name type="scientific">Cytobacillus citreus</name>
    <dbReference type="NCBI Taxonomy" id="2833586"/>
    <lineage>
        <taxon>Bacteria</taxon>
        <taxon>Bacillati</taxon>
        <taxon>Bacillota</taxon>
        <taxon>Bacilli</taxon>
        <taxon>Bacillales</taxon>
        <taxon>Bacillaceae</taxon>
        <taxon>Cytobacillus</taxon>
    </lineage>
</organism>
<dbReference type="GO" id="GO:0016787">
    <property type="term" value="F:hydrolase activity"/>
    <property type="evidence" value="ECO:0007669"/>
    <property type="project" value="UniProtKB-KW"/>
</dbReference>
<dbReference type="SUPFAM" id="SSF53098">
    <property type="entry name" value="Ribonuclease H-like"/>
    <property type="match status" value="1"/>
</dbReference>
<comment type="similarity">
    <text evidence="6 7">Belongs to the helicase family. DinG subfamily. Type 2 sub-subfamily.</text>
</comment>
<keyword evidence="1 6" id="KW-0540">Nuclease</keyword>
<dbReference type="NCBIfam" id="NF005981">
    <property type="entry name" value="PRK08074.1"/>
    <property type="match status" value="1"/>
</dbReference>
<dbReference type="PANTHER" id="PTHR11472:SF34">
    <property type="entry name" value="REGULATOR OF TELOMERE ELONGATION HELICASE 1"/>
    <property type="match status" value="1"/>
</dbReference>
<dbReference type="NCBIfam" id="TIGR00573">
    <property type="entry name" value="dnaq"/>
    <property type="match status" value="1"/>
</dbReference>
<dbReference type="SMART" id="SM00491">
    <property type="entry name" value="HELICc2"/>
    <property type="match status" value="1"/>
</dbReference>
<dbReference type="GO" id="GO:0003678">
    <property type="term" value="F:DNA helicase activity"/>
    <property type="evidence" value="ECO:0007669"/>
    <property type="project" value="UniProtKB-EC"/>
</dbReference>
<evidence type="ECO:0000256" key="2">
    <source>
        <dbReference type="ARBA" id="ARBA00022741"/>
    </source>
</evidence>
<keyword evidence="3 6" id="KW-0378">Hydrolase</keyword>
<dbReference type="EMBL" id="JAGYPM010000003">
    <property type="protein sequence ID" value="MBS4191007.1"/>
    <property type="molecule type" value="Genomic_DNA"/>
</dbReference>
<feature type="domain" description="Helicase ATP-binding" evidence="8">
    <location>
        <begin position="248"/>
        <end position="509"/>
    </location>
</feature>
<evidence type="ECO:0000256" key="5">
    <source>
        <dbReference type="ARBA" id="ARBA00022840"/>
    </source>
</evidence>